<proteinExistence type="predicted"/>
<dbReference type="RefSeq" id="WP_196913093.1">
    <property type="nucleotide sequence ID" value="NZ_JADTFC010000050.1"/>
</dbReference>
<reference evidence="1 2" key="1">
    <citation type="submission" date="2020-11" db="EMBL/GenBank/DDBJ databases">
        <title>Enhanced detection system for hospital associated transmission using whole genome sequencing surveillance.</title>
        <authorList>
            <person name="Harrison L.H."/>
            <person name="Van Tyne D."/>
            <person name="Marsh J.W."/>
            <person name="Griffith M.P."/>
            <person name="Snyder D.J."/>
            <person name="Cooper V.S."/>
            <person name="Mustapha M."/>
        </authorList>
    </citation>
    <scope>NUCLEOTIDE SEQUENCE [LARGE SCALE GENOMIC DNA]</scope>
    <source>
        <strain evidence="1 2">PSA00705</strain>
    </source>
</reference>
<evidence type="ECO:0000313" key="2">
    <source>
        <dbReference type="Proteomes" id="UP000608450"/>
    </source>
</evidence>
<name>A0ABS0KN37_PSENT</name>
<protein>
    <recommendedName>
        <fullName evidence="3">Antitermination protein Q</fullName>
    </recommendedName>
</protein>
<gene>
    <name evidence="1" type="ORF">I5I61_18825</name>
</gene>
<keyword evidence="2" id="KW-1185">Reference proteome</keyword>
<dbReference type="EMBL" id="JADTFC010000050">
    <property type="protein sequence ID" value="MBG6289513.1"/>
    <property type="molecule type" value="Genomic_DNA"/>
</dbReference>
<dbReference type="Proteomes" id="UP000608450">
    <property type="component" value="Unassembled WGS sequence"/>
</dbReference>
<organism evidence="1 2">
    <name type="scientific">Pseudomonas nitroreducens</name>
    <dbReference type="NCBI Taxonomy" id="46680"/>
    <lineage>
        <taxon>Bacteria</taxon>
        <taxon>Pseudomonadati</taxon>
        <taxon>Pseudomonadota</taxon>
        <taxon>Gammaproteobacteria</taxon>
        <taxon>Pseudomonadales</taxon>
        <taxon>Pseudomonadaceae</taxon>
        <taxon>Pseudomonas</taxon>
    </lineage>
</organism>
<comment type="caution">
    <text evidence="1">The sequence shown here is derived from an EMBL/GenBank/DDBJ whole genome shotgun (WGS) entry which is preliminary data.</text>
</comment>
<sequence>MKQSLDTAYLLQQYGIWLRVQAGMPRYVSPQWALMKDNIQVSSEPTPDILEEVAMLIDRYICRLHMRYPKAAEALWNYYRYAGMTYRQLGRLMGIHHNKAEELVSVGFWWLDSSLDSYADAA</sequence>
<evidence type="ECO:0008006" key="3">
    <source>
        <dbReference type="Google" id="ProtNLM"/>
    </source>
</evidence>
<accession>A0ABS0KN37</accession>
<evidence type="ECO:0000313" key="1">
    <source>
        <dbReference type="EMBL" id="MBG6289513.1"/>
    </source>
</evidence>